<protein>
    <recommendedName>
        <fullName evidence="2">UFSP1/2/DUB catalytic domain-containing protein</fullName>
    </recommendedName>
</protein>
<dbReference type="Gene3D" id="3.90.70.130">
    <property type="match status" value="1"/>
</dbReference>
<reference evidence="3 4" key="1">
    <citation type="journal article" date="2012" name="Science">
        <title>The Paleozoic origin of enzymatic lignin decomposition reconstructed from 31 fungal genomes.</title>
        <authorList>
            <person name="Floudas D."/>
            <person name="Binder M."/>
            <person name="Riley R."/>
            <person name="Barry K."/>
            <person name="Blanchette R.A."/>
            <person name="Henrissat B."/>
            <person name="Martinez A.T."/>
            <person name="Otillar R."/>
            <person name="Spatafora J.W."/>
            <person name="Yadav J.S."/>
            <person name="Aerts A."/>
            <person name="Benoit I."/>
            <person name="Boyd A."/>
            <person name="Carlson A."/>
            <person name="Copeland A."/>
            <person name="Coutinho P.M."/>
            <person name="de Vries R.P."/>
            <person name="Ferreira P."/>
            <person name="Findley K."/>
            <person name="Foster B."/>
            <person name="Gaskell J."/>
            <person name="Glotzer D."/>
            <person name="Gorecki P."/>
            <person name="Heitman J."/>
            <person name="Hesse C."/>
            <person name="Hori C."/>
            <person name="Igarashi K."/>
            <person name="Jurgens J.A."/>
            <person name="Kallen N."/>
            <person name="Kersten P."/>
            <person name="Kohler A."/>
            <person name="Kuees U."/>
            <person name="Kumar T.K.A."/>
            <person name="Kuo A."/>
            <person name="LaButti K."/>
            <person name="Larrondo L.F."/>
            <person name="Lindquist E."/>
            <person name="Ling A."/>
            <person name="Lombard V."/>
            <person name="Lucas S."/>
            <person name="Lundell T."/>
            <person name="Martin R."/>
            <person name="McLaughlin D.J."/>
            <person name="Morgenstern I."/>
            <person name="Morin E."/>
            <person name="Murat C."/>
            <person name="Nagy L.G."/>
            <person name="Nolan M."/>
            <person name="Ohm R.A."/>
            <person name="Patyshakuliyeva A."/>
            <person name="Rokas A."/>
            <person name="Ruiz-Duenas F.J."/>
            <person name="Sabat G."/>
            <person name="Salamov A."/>
            <person name="Samejima M."/>
            <person name="Schmutz J."/>
            <person name="Slot J.C."/>
            <person name="St John F."/>
            <person name="Stenlid J."/>
            <person name="Sun H."/>
            <person name="Sun S."/>
            <person name="Syed K."/>
            <person name="Tsang A."/>
            <person name="Wiebenga A."/>
            <person name="Young D."/>
            <person name="Pisabarro A."/>
            <person name="Eastwood D.C."/>
            <person name="Martin F."/>
            <person name="Cullen D."/>
            <person name="Grigoriev I.V."/>
            <person name="Hibbett D.S."/>
        </authorList>
    </citation>
    <scope>NUCLEOTIDE SEQUENCE [LARGE SCALE GENOMIC DNA]</scope>
    <source>
        <strain evidence="3 4">DJM-731 SS1</strain>
    </source>
</reference>
<dbReference type="Pfam" id="PF07910">
    <property type="entry name" value="Peptidase_C78"/>
    <property type="match status" value="1"/>
</dbReference>
<dbReference type="EMBL" id="JH795860">
    <property type="protein sequence ID" value="EJU03222.1"/>
    <property type="molecule type" value="Genomic_DNA"/>
</dbReference>
<gene>
    <name evidence="3" type="ORF">DACRYDRAFT_21478</name>
</gene>
<evidence type="ECO:0000313" key="4">
    <source>
        <dbReference type="Proteomes" id="UP000030653"/>
    </source>
</evidence>
<accession>M5GB44</accession>
<dbReference type="GeneID" id="63687477"/>
<feature type="domain" description="UFSP1/2/DUB catalytic" evidence="2">
    <location>
        <begin position="21"/>
        <end position="171"/>
    </location>
</feature>
<evidence type="ECO:0000256" key="1">
    <source>
        <dbReference type="ARBA" id="ARBA00022801"/>
    </source>
</evidence>
<dbReference type="OMA" id="LTEYQME"/>
<keyword evidence="4" id="KW-1185">Reference proteome</keyword>
<dbReference type="InterPro" id="IPR012462">
    <property type="entry name" value="UFSP1/2_DUB_cat"/>
</dbReference>
<proteinExistence type="predicted"/>
<dbReference type="HOGENOM" id="CLU_029795_0_0_1"/>
<dbReference type="STRING" id="1858805.M5GB44"/>
<keyword evidence="1" id="KW-0378">Hydrolase</keyword>
<dbReference type="OrthoDB" id="288987at2759"/>
<dbReference type="GO" id="GO:0016787">
    <property type="term" value="F:hydrolase activity"/>
    <property type="evidence" value="ECO:0007669"/>
    <property type="project" value="UniProtKB-KW"/>
</dbReference>
<dbReference type="RefSeq" id="XP_040630116.1">
    <property type="nucleotide sequence ID" value="XM_040772415.1"/>
</dbReference>
<evidence type="ECO:0000313" key="3">
    <source>
        <dbReference type="EMBL" id="EJU03222.1"/>
    </source>
</evidence>
<name>M5GB44_DACPD</name>
<organism evidence="3 4">
    <name type="scientific">Dacryopinax primogenitus (strain DJM 731)</name>
    <name type="common">Brown rot fungus</name>
    <dbReference type="NCBI Taxonomy" id="1858805"/>
    <lineage>
        <taxon>Eukaryota</taxon>
        <taxon>Fungi</taxon>
        <taxon>Dikarya</taxon>
        <taxon>Basidiomycota</taxon>
        <taxon>Agaricomycotina</taxon>
        <taxon>Dacrymycetes</taxon>
        <taxon>Dacrymycetales</taxon>
        <taxon>Dacrymycetaceae</taxon>
        <taxon>Dacryopinax</taxon>
    </lineage>
</organism>
<sequence>MMACTALMTQTAQPSYARLLRPNNVSPGVRQLQHWLETAWRTGYDKEGAAHFKRHIVGTRKWIGTADIWVVFSYLGIPAQLVDFRKNRNAPTALQEWVKKYFSEAENSRSAMTAFDLLNSSPVLIANKLPIILQHAGHSRTIVGYEQDKSGGVNLLLLDPAKTLSEEVRQKAISLLQPDLGTKIPRGITAGFVQKMMKRTVTGDIPPRVDEVVNEVPANNVQSVVVDEKSAGSLLSAVRVNLRNLSRKDEYQLLYFPLEAPLSEEQRMRRKVVTSDIGC</sequence>
<evidence type="ECO:0000259" key="2">
    <source>
        <dbReference type="Pfam" id="PF07910"/>
    </source>
</evidence>
<dbReference type="AlphaFoldDB" id="M5GB44"/>
<dbReference type="Proteomes" id="UP000030653">
    <property type="component" value="Unassembled WGS sequence"/>
</dbReference>